<name>A0ACC0WYK6_9ROSI</name>
<sequence length="160" mass="18161">MNFRLPTDYHPKPNYSRIITNYSKSITANTIISNKSSFKWSVRKKILEAKDNPYIIELPPEDSTPELVVESQGLSAVEAKNLAQSLEKPLVLKRPREADNFSSPKNLCTWDRFLRRQTCVMEPILRTIGIDDVDNEGGHKYNNGMEMAKEVGLIKPPSSP</sequence>
<organism evidence="1 2">
    <name type="scientific">Pistacia integerrima</name>
    <dbReference type="NCBI Taxonomy" id="434235"/>
    <lineage>
        <taxon>Eukaryota</taxon>
        <taxon>Viridiplantae</taxon>
        <taxon>Streptophyta</taxon>
        <taxon>Embryophyta</taxon>
        <taxon>Tracheophyta</taxon>
        <taxon>Spermatophyta</taxon>
        <taxon>Magnoliopsida</taxon>
        <taxon>eudicotyledons</taxon>
        <taxon>Gunneridae</taxon>
        <taxon>Pentapetalae</taxon>
        <taxon>rosids</taxon>
        <taxon>malvids</taxon>
        <taxon>Sapindales</taxon>
        <taxon>Anacardiaceae</taxon>
        <taxon>Pistacia</taxon>
    </lineage>
</organism>
<evidence type="ECO:0000313" key="2">
    <source>
        <dbReference type="Proteomes" id="UP001163603"/>
    </source>
</evidence>
<evidence type="ECO:0000313" key="1">
    <source>
        <dbReference type="EMBL" id="KAJ0007118.1"/>
    </source>
</evidence>
<keyword evidence="2" id="KW-1185">Reference proteome</keyword>
<dbReference type="Proteomes" id="UP001163603">
    <property type="component" value="Chromosome 15"/>
</dbReference>
<comment type="caution">
    <text evidence="1">The sequence shown here is derived from an EMBL/GenBank/DDBJ whole genome shotgun (WGS) entry which is preliminary data.</text>
</comment>
<reference evidence="2" key="1">
    <citation type="journal article" date="2023" name="G3 (Bethesda)">
        <title>Genome assembly and association tests identify interacting loci associated with vigor, precocity, and sex in interspecific pistachio rootstocks.</title>
        <authorList>
            <person name="Palmer W."/>
            <person name="Jacygrad E."/>
            <person name="Sagayaradj S."/>
            <person name="Cavanaugh K."/>
            <person name="Han R."/>
            <person name="Bertier L."/>
            <person name="Beede B."/>
            <person name="Kafkas S."/>
            <person name="Golino D."/>
            <person name="Preece J."/>
            <person name="Michelmore R."/>
        </authorList>
    </citation>
    <scope>NUCLEOTIDE SEQUENCE [LARGE SCALE GENOMIC DNA]</scope>
</reference>
<protein>
    <submittedName>
        <fullName evidence="1">Uncharacterized protein</fullName>
    </submittedName>
</protein>
<proteinExistence type="predicted"/>
<accession>A0ACC0WYK6</accession>
<dbReference type="EMBL" id="CM047750">
    <property type="protein sequence ID" value="KAJ0007118.1"/>
    <property type="molecule type" value="Genomic_DNA"/>
</dbReference>
<gene>
    <name evidence="1" type="ORF">Pint_30649</name>
</gene>